<evidence type="ECO:0000313" key="1">
    <source>
        <dbReference type="EMBL" id="SMC43461.1"/>
    </source>
</evidence>
<proteinExistence type="predicted"/>
<dbReference type="InterPro" id="IPR036514">
    <property type="entry name" value="SGNH_hydro_sf"/>
</dbReference>
<dbReference type="STRING" id="504486.SAMN05660703_1138"/>
<reference evidence="1 2" key="1">
    <citation type="submission" date="2017-04" db="EMBL/GenBank/DDBJ databases">
        <authorList>
            <person name="Afonso C.L."/>
            <person name="Miller P.J."/>
            <person name="Scott M.A."/>
            <person name="Spackman E."/>
            <person name="Goraichik I."/>
            <person name="Dimitrov K.M."/>
            <person name="Suarez D.L."/>
            <person name="Swayne D.E."/>
        </authorList>
    </citation>
    <scope>NUCLEOTIDE SEQUENCE [LARGE SCALE GENOMIC DNA]</scope>
    <source>
        <strain evidence="1 2">DSM 21164</strain>
    </source>
</reference>
<dbReference type="Proteomes" id="UP000192360">
    <property type="component" value="Unassembled WGS sequence"/>
</dbReference>
<name>A0A1W1Z5R6_9FLAO</name>
<evidence type="ECO:0008006" key="3">
    <source>
        <dbReference type="Google" id="ProtNLM"/>
    </source>
</evidence>
<evidence type="ECO:0000313" key="2">
    <source>
        <dbReference type="Proteomes" id="UP000192360"/>
    </source>
</evidence>
<sequence length="531" mass="55194">MFDMKNLKYIFLASSLLLFTNCNDPEDVDLNPMEVEEPKPALVAGSANFSDYVALGASFTAGYSDGALFKASQENSFPKLLSNQFALAGGGSFTQPLMADNTGAFLGIPTSAVGYRLVFNGTGPQRLNEFFTALGAPVPQPTTNPTQNLGSTFNNVGVPGAKSFHFTLPGYAAFNPYYARFATSASSTMLGDAAVAQSPSFFTLSEFGGNDVLSFATSGGLGVDRTGDPNAAGYSTLDITDPGLFGQVLEGVVGQLTANGAKGAIANLPDITSLPYFTTIPNDALNLDAATAASLTGFFQAVTGIFTQVLIQQQVPPANAQALAAQYAITFQAGPNRFLIDVPVSQTNPLGFRQMTEDELLLLPINRAALAQGYGSVLLTPQVLQVLGILQAGGTPTPEQAGLVLAAVNGIDDKDALDSSELLSIKTATAAYNAKISEVANAAGLALVDLNSVLDAASNGGFTSGNYNFTTNLVTGGIVSLDGIHLNSRGYAVMANEFLKAIDAKYGSNFEASGSLLNVGDYPTNYSPTLQ</sequence>
<organism evidence="1 2">
    <name type="scientific">Cellulophaga tyrosinoxydans</name>
    <dbReference type="NCBI Taxonomy" id="504486"/>
    <lineage>
        <taxon>Bacteria</taxon>
        <taxon>Pseudomonadati</taxon>
        <taxon>Bacteroidota</taxon>
        <taxon>Flavobacteriia</taxon>
        <taxon>Flavobacteriales</taxon>
        <taxon>Flavobacteriaceae</taxon>
        <taxon>Cellulophaga</taxon>
    </lineage>
</organism>
<dbReference type="Gene3D" id="3.40.50.1110">
    <property type="entry name" value="SGNH hydrolase"/>
    <property type="match status" value="1"/>
</dbReference>
<dbReference type="SUPFAM" id="SSF52266">
    <property type="entry name" value="SGNH hydrolase"/>
    <property type="match status" value="1"/>
</dbReference>
<accession>A0A1W1Z5R6</accession>
<dbReference type="GO" id="GO:0016788">
    <property type="term" value="F:hydrolase activity, acting on ester bonds"/>
    <property type="evidence" value="ECO:0007669"/>
    <property type="project" value="UniProtKB-ARBA"/>
</dbReference>
<gene>
    <name evidence="1" type="ORF">SAMN05660703_1138</name>
</gene>
<protein>
    <recommendedName>
        <fullName evidence="3">GDSL-like Lipase/Acylhydrolase</fullName>
    </recommendedName>
</protein>
<keyword evidence="2" id="KW-1185">Reference proteome</keyword>
<dbReference type="AlphaFoldDB" id="A0A1W1Z5R6"/>
<dbReference type="EMBL" id="FWXO01000001">
    <property type="protein sequence ID" value="SMC43461.1"/>
    <property type="molecule type" value="Genomic_DNA"/>
</dbReference>